<dbReference type="HOGENOM" id="CLU_2016841_0_0_1"/>
<name>A0A059JI18_TRIIM</name>
<reference evidence="1 2" key="1">
    <citation type="submission" date="2014-02" db="EMBL/GenBank/DDBJ databases">
        <title>The Genome Sequence of Trichophyton interdigitale MR816.</title>
        <authorList>
            <consortium name="The Broad Institute Genomics Platform"/>
            <person name="Cuomo C.A."/>
            <person name="White T.C."/>
            <person name="Graser Y."/>
            <person name="Martinez-Rossi N."/>
            <person name="Heitman J."/>
            <person name="Young S.K."/>
            <person name="Zeng Q."/>
            <person name="Gargeya S."/>
            <person name="Abouelleil A."/>
            <person name="Alvarado L."/>
            <person name="Chapman S.B."/>
            <person name="Gainer-Dewar J."/>
            <person name="Goldberg J."/>
            <person name="Griggs A."/>
            <person name="Gujja S."/>
            <person name="Hansen M."/>
            <person name="Howarth C."/>
            <person name="Imamovic A."/>
            <person name="Larimer J."/>
            <person name="Martinez D."/>
            <person name="Murphy C."/>
            <person name="Pearson M.D."/>
            <person name="Persinoti G."/>
            <person name="Poon T."/>
            <person name="Priest M."/>
            <person name="Roberts A.D."/>
            <person name="Saif S."/>
            <person name="Shea T.D."/>
            <person name="Sykes S.N."/>
            <person name="Wortman J."/>
            <person name="Nusbaum C."/>
            <person name="Birren B."/>
        </authorList>
    </citation>
    <scope>NUCLEOTIDE SEQUENCE [LARGE SCALE GENOMIC DNA]</scope>
    <source>
        <strain evidence="1 2">MR816</strain>
    </source>
</reference>
<dbReference type="Proteomes" id="UP000024533">
    <property type="component" value="Unassembled WGS sequence"/>
</dbReference>
<dbReference type="EMBL" id="AOKY01000085">
    <property type="protein sequence ID" value="KDB27102.1"/>
    <property type="molecule type" value="Genomic_DNA"/>
</dbReference>
<gene>
    <name evidence="1" type="ORF">H109_01119</name>
</gene>
<protein>
    <submittedName>
        <fullName evidence="1">Uncharacterized protein</fullName>
    </submittedName>
</protein>
<proteinExistence type="predicted"/>
<evidence type="ECO:0000313" key="1">
    <source>
        <dbReference type="EMBL" id="KDB27102.1"/>
    </source>
</evidence>
<accession>A0A059JI18</accession>
<evidence type="ECO:0000313" key="2">
    <source>
        <dbReference type="Proteomes" id="UP000024533"/>
    </source>
</evidence>
<organism evidence="1 2">
    <name type="scientific">Trichophyton interdigitale (strain MR816)</name>
    <dbReference type="NCBI Taxonomy" id="1215338"/>
    <lineage>
        <taxon>Eukaryota</taxon>
        <taxon>Fungi</taxon>
        <taxon>Dikarya</taxon>
        <taxon>Ascomycota</taxon>
        <taxon>Pezizomycotina</taxon>
        <taxon>Eurotiomycetes</taxon>
        <taxon>Eurotiomycetidae</taxon>
        <taxon>Onygenales</taxon>
        <taxon>Arthrodermataceae</taxon>
        <taxon>Trichophyton</taxon>
    </lineage>
</organism>
<dbReference type="AlphaFoldDB" id="A0A059JI18"/>
<keyword evidence="2" id="KW-1185">Reference proteome</keyword>
<sequence>MHVPAPNEVSLGAMSQGSAHNACLLIFARPGFVLLLTIPQRDARVSRLAIQTALRGKSRARCAYLGPKRNEMRDRTNRILRDIFLDVFMHICIRVGMILPQAGRKSKSCIRQLGTASCQASGK</sequence>
<comment type="caution">
    <text evidence="1">The sequence shown here is derived from an EMBL/GenBank/DDBJ whole genome shotgun (WGS) entry which is preliminary data.</text>
</comment>